<keyword evidence="7" id="KW-1185">Reference proteome</keyword>
<feature type="transmembrane region" description="Helical" evidence="5">
    <location>
        <begin position="33"/>
        <end position="52"/>
    </location>
</feature>
<organism evidence="6 7">
    <name type="scientific">Oceanobacter antarcticus</name>
    <dbReference type="NCBI Taxonomy" id="3133425"/>
    <lineage>
        <taxon>Bacteria</taxon>
        <taxon>Pseudomonadati</taxon>
        <taxon>Pseudomonadota</taxon>
        <taxon>Gammaproteobacteria</taxon>
        <taxon>Oceanospirillales</taxon>
        <taxon>Oceanospirillaceae</taxon>
        <taxon>Oceanobacter</taxon>
    </lineage>
</organism>
<evidence type="ECO:0000256" key="4">
    <source>
        <dbReference type="ARBA" id="ARBA00023136"/>
    </source>
</evidence>
<feature type="transmembrane region" description="Helical" evidence="5">
    <location>
        <begin position="150"/>
        <end position="173"/>
    </location>
</feature>
<gene>
    <name evidence="6" type="ORF">WG929_14655</name>
</gene>
<comment type="caution">
    <text evidence="6">The sequence shown here is derived from an EMBL/GenBank/DDBJ whole genome shotgun (WGS) entry which is preliminary data.</text>
</comment>
<dbReference type="PANTHER" id="PTHR30249:SF0">
    <property type="entry name" value="PLASTIDAL GLYCOLATE_GLYCERATE TRANSLOCATOR 1, CHLOROPLASTIC"/>
    <property type="match status" value="1"/>
</dbReference>
<accession>A0ABW8NL51</accession>
<evidence type="ECO:0000256" key="5">
    <source>
        <dbReference type="SAM" id="Phobius"/>
    </source>
</evidence>
<comment type="subcellular location">
    <subcellularLocation>
        <location evidence="1">Membrane</location>
        <topology evidence="1">Multi-pass membrane protein</topology>
    </subcellularLocation>
</comment>
<feature type="transmembrane region" description="Helical" evidence="5">
    <location>
        <begin position="6"/>
        <end position="26"/>
    </location>
</feature>
<feature type="transmembrane region" description="Helical" evidence="5">
    <location>
        <begin position="205"/>
        <end position="227"/>
    </location>
</feature>
<evidence type="ECO:0000313" key="7">
    <source>
        <dbReference type="Proteomes" id="UP001620597"/>
    </source>
</evidence>
<dbReference type="EMBL" id="JBBKTX010000018">
    <property type="protein sequence ID" value="MFK4753654.1"/>
    <property type="molecule type" value="Genomic_DNA"/>
</dbReference>
<dbReference type="RefSeq" id="WP_416206669.1">
    <property type="nucleotide sequence ID" value="NZ_JBBKTX010000018.1"/>
</dbReference>
<dbReference type="Proteomes" id="UP001620597">
    <property type="component" value="Unassembled WGS sequence"/>
</dbReference>
<sequence>MTVLLHTPLFWTALTIGCFLLGQHVYRLTGNLVLLPPILTGFGLVITTLKLTDTPYAVYMEGGRYLHDMLGPVIVMLAVPLFQQLKALRQDAIRIALAVTLGSATTLACAWGLTIWWIGDPMLAQTILTKSITTPVAVAITSQLGGDPSLAAAFVILTGLLGVILILPILTLLRIRQPEAIGITLGVCAHAIGTSRALELGEREAAYAVTAMTLTATLHAIVLPLLAGLL</sequence>
<keyword evidence="2 5" id="KW-0812">Transmembrane</keyword>
<dbReference type="PANTHER" id="PTHR30249">
    <property type="entry name" value="PUTATIVE SEROTONIN TRANSPORTER"/>
    <property type="match status" value="1"/>
</dbReference>
<protein>
    <submittedName>
        <fullName evidence="6">LrgB family protein</fullName>
    </submittedName>
</protein>
<evidence type="ECO:0000313" key="6">
    <source>
        <dbReference type="EMBL" id="MFK4753654.1"/>
    </source>
</evidence>
<dbReference type="InterPro" id="IPR007300">
    <property type="entry name" value="CidB/LrgB"/>
</dbReference>
<reference evidence="6 7" key="1">
    <citation type="submission" date="2024-03" db="EMBL/GenBank/DDBJ databases">
        <title>High-quality draft genome sequence of Oceanobacter sp. wDCs-4.</title>
        <authorList>
            <person name="Dong C."/>
        </authorList>
    </citation>
    <scope>NUCLEOTIDE SEQUENCE [LARGE SCALE GENOMIC DNA]</scope>
    <source>
        <strain evidence="7">wDCs-4</strain>
    </source>
</reference>
<evidence type="ECO:0000256" key="1">
    <source>
        <dbReference type="ARBA" id="ARBA00004141"/>
    </source>
</evidence>
<proteinExistence type="predicted"/>
<evidence type="ECO:0000256" key="3">
    <source>
        <dbReference type="ARBA" id="ARBA00022989"/>
    </source>
</evidence>
<keyword evidence="3 5" id="KW-1133">Transmembrane helix</keyword>
<keyword evidence="4 5" id="KW-0472">Membrane</keyword>
<evidence type="ECO:0000256" key="2">
    <source>
        <dbReference type="ARBA" id="ARBA00022692"/>
    </source>
</evidence>
<name>A0ABW8NL51_9GAMM</name>
<feature type="transmembrane region" description="Helical" evidence="5">
    <location>
        <begin position="64"/>
        <end position="83"/>
    </location>
</feature>
<feature type="transmembrane region" description="Helical" evidence="5">
    <location>
        <begin position="95"/>
        <end position="118"/>
    </location>
</feature>
<dbReference type="Pfam" id="PF04172">
    <property type="entry name" value="LrgB"/>
    <property type="match status" value="1"/>
</dbReference>